<keyword evidence="1" id="KW-0472">Membrane</keyword>
<dbReference type="PhylomeDB" id="A7S2T2"/>
<feature type="transmembrane region" description="Helical" evidence="1">
    <location>
        <begin position="98"/>
        <end position="117"/>
    </location>
</feature>
<dbReference type="HOGENOM" id="CLU_718262_0_0_1"/>
<dbReference type="AlphaFoldDB" id="A7S2T2"/>
<sequence>MSLKSGRRARSYHSCHSANIEVFSDVSGSGSLDYRPRTRTPDFLAALEGLGRTMDEVTSYHTLSNSVHEMQLSVDLSSAQEINRSNHSSFKFNPKSSISTLLTLIMLLIGIVLVETFKTKEEKAIKSNGMKSLNKFTSESIGAGFITFSHILRATGLFGFAGGITNWIGIKIIFNRMPGLLCRGFLAKHFTVARGTLASFLLEVFFSPTHIRHHTREREQALLEPQNFEQHLHSVLSSDEMTTLIDTQVDSLMATAEGLTLRSLGMSKDKLRKLVKTYILDMKSFISTLLIQSIQSSDLTNAEKIREQVVDLIATRTQQMTQEQVKQFVYDSLYKHVMWLVLWGNVFGAIVGFSVEIISIYTNDLPWTPMVLDHFDNAHHPSAVR</sequence>
<gene>
    <name evidence="2" type="ORF">NEMVEDRAFT_v1g205911</name>
</gene>
<keyword evidence="1" id="KW-0812">Transmembrane</keyword>
<keyword evidence="3" id="KW-1185">Reference proteome</keyword>
<name>A7S2T2_NEMVE</name>
<dbReference type="InParanoid" id="A7S2T2"/>
<dbReference type="EMBL" id="DS469570">
    <property type="protein sequence ID" value="EDO41946.1"/>
    <property type="molecule type" value="Genomic_DNA"/>
</dbReference>
<protein>
    <submittedName>
        <fullName evidence="2">Uncharacterized protein</fullName>
    </submittedName>
</protein>
<proteinExistence type="predicted"/>
<evidence type="ECO:0000313" key="2">
    <source>
        <dbReference type="EMBL" id="EDO41946.1"/>
    </source>
</evidence>
<keyword evidence="1" id="KW-1133">Transmembrane helix</keyword>
<dbReference type="PANTHER" id="PTHR38568:SF1">
    <property type="entry name" value="DUF445 DOMAIN-CONTAINING PROTEIN"/>
    <property type="match status" value="1"/>
</dbReference>
<dbReference type="PANTHER" id="PTHR38568">
    <property type="entry name" value="DUF445 DOMAIN-CONTAINING PROTEIN-RELATED"/>
    <property type="match status" value="1"/>
</dbReference>
<accession>A7S2T2</accession>
<dbReference type="Proteomes" id="UP000001593">
    <property type="component" value="Unassembled WGS sequence"/>
</dbReference>
<feature type="transmembrane region" description="Helical" evidence="1">
    <location>
        <begin position="337"/>
        <end position="361"/>
    </location>
</feature>
<organism evidence="2 3">
    <name type="scientific">Nematostella vectensis</name>
    <name type="common">Starlet sea anemone</name>
    <dbReference type="NCBI Taxonomy" id="45351"/>
    <lineage>
        <taxon>Eukaryota</taxon>
        <taxon>Metazoa</taxon>
        <taxon>Cnidaria</taxon>
        <taxon>Anthozoa</taxon>
        <taxon>Hexacorallia</taxon>
        <taxon>Actiniaria</taxon>
        <taxon>Edwardsiidae</taxon>
        <taxon>Nematostella</taxon>
    </lineage>
</organism>
<dbReference type="eggNOG" id="ENOG502S2FN">
    <property type="taxonomic scope" value="Eukaryota"/>
</dbReference>
<evidence type="ECO:0000256" key="1">
    <source>
        <dbReference type="SAM" id="Phobius"/>
    </source>
</evidence>
<evidence type="ECO:0000313" key="3">
    <source>
        <dbReference type="Proteomes" id="UP000001593"/>
    </source>
</evidence>
<reference evidence="2 3" key="1">
    <citation type="journal article" date="2007" name="Science">
        <title>Sea anemone genome reveals ancestral eumetazoan gene repertoire and genomic organization.</title>
        <authorList>
            <person name="Putnam N.H."/>
            <person name="Srivastava M."/>
            <person name="Hellsten U."/>
            <person name="Dirks B."/>
            <person name="Chapman J."/>
            <person name="Salamov A."/>
            <person name="Terry A."/>
            <person name="Shapiro H."/>
            <person name="Lindquist E."/>
            <person name="Kapitonov V.V."/>
            <person name="Jurka J."/>
            <person name="Genikhovich G."/>
            <person name="Grigoriev I.V."/>
            <person name="Lucas S.M."/>
            <person name="Steele R.E."/>
            <person name="Finnerty J.R."/>
            <person name="Technau U."/>
            <person name="Martindale M.Q."/>
            <person name="Rokhsar D.S."/>
        </authorList>
    </citation>
    <scope>NUCLEOTIDE SEQUENCE [LARGE SCALE GENOMIC DNA]</scope>
    <source>
        <strain evidence="3">CH2 X CH6</strain>
    </source>
</reference>
<dbReference type="OMA" id="HMESTEM"/>